<sequence>MDFLESDAIAAEAVSVLRRELAKLSAREVALNDALLVKSQAEKRLIACTGLREEVDKLKRKLKQVKQHMKEQESINPNQLDSMQAKIDKSTAKAKRYQGLKFDIQKEIETLQQNLREPPKPLLYEQILAGYPSVSRPGKHELEPVGKDWQSLEEILNFNEYTEKQIPESVLLPYSIGWYPPHAVVFAPTITFNERTRRWIPFSLSHGYDGKSYHLFVSNCSSIFYRGIYKFRRIQDHKCSDIRQAKGFDGCVDQILDFTNFTSSTKDDWKYLEYLFLDDVLPLECMVLQCLEFDRDLYENLIQQYRSK</sequence>
<reference evidence="3" key="1">
    <citation type="journal article" date="2012" name="Proc. Natl. Acad. Sci. U.S.A.">
        <title>Genome sequence of the button mushroom Agaricus bisporus reveals mechanisms governing adaptation to a humic-rich ecological niche.</title>
        <authorList>
            <person name="Morin E."/>
            <person name="Kohler A."/>
            <person name="Baker A.R."/>
            <person name="Foulongne-Oriol M."/>
            <person name="Lombard V."/>
            <person name="Nagy L.G."/>
            <person name="Ohm R.A."/>
            <person name="Patyshakuliyeva A."/>
            <person name="Brun A."/>
            <person name="Aerts A.L."/>
            <person name="Bailey A.M."/>
            <person name="Billette C."/>
            <person name="Coutinho P.M."/>
            <person name="Deakin G."/>
            <person name="Doddapaneni H."/>
            <person name="Floudas D."/>
            <person name="Grimwood J."/>
            <person name="Hilden K."/>
            <person name="Kuees U."/>
            <person name="LaButti K.M."/>
            <person name="Lapidus A."/>
            <person name="Lindquist E.A."/>
            <person name="Lucas S.M."/>
            <person name="Murat C."/>
            <person name="Riley R.W."/>
            <person name="Salamov A.A."/>
            <person name="Schmutz J."/>
            <person name="Subramanian V."/>
            <person name="Woesten H.A.B."/>
            <person name="Xu J."/>
            <person name="Eastwood D.C."/>
            <person name="Foster G.D."/>
            <person name="Sonnenberg A.S."/>
            <person name="Cullen D."/>
            <person name="de Vries R.P."/>
            <person name="Lundell T."/>
            <person name="Hibbett D.S."/>
            <person name="Henrissat B."/>
            <person name="Burton K.S."/>
            <person name="Kerrigan R.W."/>
            <person name="Challen M.P."/>
            <person name="Grigoriev I.V."/>
            <person name="Martin F."/>
        </authorList>
    </citation>
    <scope>NUCLEOTIDE SEQUENCE [LARGE SCALE GENOMIC DNA]</scope>
    <source>
        <strain evidence="3">JB137-S8 / ATCC MYA-4627 / FGSC 10392</strain>
    </source>
</reference>
<keyword evidence="1" id="KW-0175">Coiled coil</keyword>
<accession>K5WZ42</accession>
<gene>
    <name evidence="2" type="ORF">AGABI1DRAFT_116107</name>
</gene>
<dbReference type="HOGENOM" id="CLU_903046_0_0_1"/>
<dbReference type="AlphaFoldDB" id="K5WZ42"/>
<dbReference type="Proteomes" id="UP000008493">
    <property type="component" value="Unassembled WGS sequence"/>
</dbReference>
<protein>
    <submittedName>
        <fullName evidence="2">Uncharacterized protein</fullName>
    </submittedName>
</protein>
<evidence type="ECO:0000256" key="1">
    <source>
        <dbReference type="SAM" id="Coils"/>
    </source>
</evidence>
<feature type="coiled-coil region" evidence="1">
    <location>
        <begin position="48"/>
        <end position="75"/>
    </location>
</feature>
<dbReference type="EMBL" id="JH971407">
    <property type="protein sequence ID" value="EKM75887.1"/>
    <property type="molecule type" value="Genomic_DNA"/>
</dbReference>
<evidence type="ECO:0000313" key="2">
    <source>
        <dbReference type="EMBL" id="EKM75887.1"/>
    </source>
</evidence>
<dbReference type="OrthoDB" id="3060478at2759"/>
<evidence type="ECO:0000313" key="3">
    <source>
        <dbReference type="Proteomes" id="UP000008493"/>
    </source>
</evidence>
<dbReference type="GeneID" id="18824970"/>
<dbReference type="KEGG" id="abp:AGABI1DRAFT116107"/>
<organism evidence="2 3">
    <name type="scientific">Agaricus bisporus var. burnettii (strain JB137-S8 / ATCC MYA-4627 / FGSC 10392)</name>
    <name type="common">White button mushroom</name>
    <dbReference type="NCBI Taxonomy" id="597362"/>
    <lineage>
        <taxon>Eukaryota</taxon>
        <taxon>Fungi</taxon>
        <taxon>Dikarya</taxon>
        <taxon>Basidiomycota</taxon>
        <taxon>Agaricomycotina</taxon>
        <taxon>Agaricomycetes</taxon>
        <taxon>Agaricomycetidae</taxon>
        <taxon>Agaricales</taxon>
        <taxon>Agaricineae</taxon>
        <taxon>Agaricaceae</taxon>
        <taxon>Agaricus</taxon>
    </lineage>
</organism>
<dbReference type="InParanoid" id="K5WZ42"/>
<keyword evidence="3" id="KW-1185">Reference proteome</keyword>
<dbReference type="OMA" id="NERTRRW"/>
<proteinExistence type="predicted"/>
<dbReference type="RefSeq" id="XP_007333453.1">
    <property type="nucleotide sequence ID" value="XM_007333391.1"/>
</dbReference>
<name>K5WZ42_AGABU</name>